<dbReference type="RefSeq" id="XP_013891859.1">
    <property type="nucleotide sequence ID" value="XM_014036405.1"/>
</dbReference>
<dbReference type="GO" id="GO:0005930">
    <property type="term" value="C:axoneme"/>
    <property type="evidence" value="ECO:0007669"/>
    <property type="project" value="InterPro"/>
</dbReference>
<proteinExistence type="predicted"/>
<accession>A0A0D2LM04</accession>
<keyword evidence="2" id="KW-1185">Reference proteome</keyword>
<dbReference type="GO" id="GO:0003341">
    <property type="term" value="P:cilium movement"/>
    <property type="evidence" value="ECO:0007669"/>
    <property type="project" value="InterPro"/>
</dbReference>
<protein>
    <submittedName>
        <fullName evidence="1">Uncharacterized protein</fullName>
    </submittedName>
</protein>
<evidence type="ECO:0000313" key="2">
    <source>
        <dbReference type="Proteomes" id="UP000054498"/>
    </source>
</evidence>
<reference evidence="1 2" key="1">
    <citation type="journal article" date="2013" name="BMC Genomics">
        <title>Reconstruction of the lipid metabolism for the microalga Monoraphidium neglectum from its genome sequence reveals characteristics suitable for biofuel production.</title>
        <authorList>
            <person name="Bogen C."/>
            <person name="Al-Dilaimi A."/>
            <person name="Albersmeier A."/>
            <person name="Wichmann J."/>
            <person name="Grundmann M."/>
            <person name="Rupp O."/>
            <person name="Lauersen K.J."/>
            <person name="Blifernez-Klassen O."/>
            <person name="Kalinowski J."/>
            <person name="Goesmann A."/>
            <person name="Mussgnug J.H."/>
            <person name="Kruse O."/>
        </authorList>
    </citation>
    <scope>NUCLEOTIDE SEQUENCE [LARGE SCALE GENOMIC DNA]</scope>
    <source>
        <strain evidence="1 2">SAG 48.87</strain>
    </source>
</reference>
<feature type="non-terminal residue" evidence="1">
    <location>
        <position position="1"/>
    </location>
</feature>
<gene>
    <name evidence="1" type="ORF">MNEG_15125</name>
</gene>
<organism evidence="1 2">
    <name type="scientific">Monoraphidium neglectum</name>
    <dbReference type="NCBI Taxonomy" id="145388"/>
    <lineage>
        <taxon>Eukaryota</taxon>
        <taxon>Viridiplantae</taxon>
        <taxon>Chlorophyta</taxon>
        <taxon>core chlorophytes</taxon>
        <taxon>Chlorophyceae</taxon>
        <taxon>CS clade</taxon>
        <taxon>Sphaeropleales</taxon>
        <taxon>Selenastraceae</taxon>
        <taxon>Monoraphidium</taxon>
    </lineage>
</organism>
<dbReference type="AlphaFoldDB" id="A0A0D2LM04"/>
<name>A0A0D2LM04_9CHLO</name>
<dbReference type="EMBL" id="KK105269">
    <property type="protein sequence ID" value="KIY92839.1"/>
    <property type="molecule type" value="Genomic_DNA"/>
</dbReference>
<evidence type="ECO:0000313" key="1">
    <source>
        <dbReference type="EMBL" id="KIY92839.1"/>
    </source>
</evidence>
<dbReference type="GeneID" id="25732755"/>
<dbReference type="KEGG" id="mng:MNEG_15125"/>
<dbReference type="GO" id="GO:0036159">
    <property type="term" value="P:inner dynein arm assembly"/>
    <property type="evidence" value="ECO:0007669"/>
    <property type="project" value="InterPro"/>
</dbReference>
<sequence length="56" mass="6368">DMERKLSRAQGHRTEDETRALVERIEALTAALQAVVAEHAMLLDQARRTALPAFYF</sequence>
<dbReference type="Proteomes" id="UP000054498">
    <property type="component" value="Unassembled WGS sequence"/>
</dbReference>